<evidence type="ECO:0000256" key="3">
    <source>
        <dbReference type="ARBA" id="ARBA00022475"/>
    </source>
</evidence>
<dbReference type="Gene3D" id="3.30.1390.30">
    <property type="entry name" value="Penicillin-binding protein 2a, domain 3"/>
    <property type="match status" value="1"/>
</dbReference>
<evidence type="ECO:0000256" key="11">
    <source>
        <dbReference type="ARBA" id="ARBA00023136"/>
    </source>
</evidence>
<dbReference type="EMBL" id="LNQE01001901">
    <property type="protein sequence ID" value="KUG02944.1"/>
    <property type="molecule type" value="Genomic_DNA"/>
</dbReference>
<keyword evidence="4" id="KW-0997">Cell inner membrane</keyword>
<dbReference type="InterPro" id="IPR036138">
    <property type="entry name" value="PBP_dimer_sf"/>
</dbReference>
<dbReference type="Pfam" id="PF00905">
    <property type="entry name" value="Transpeptidase"/>
    <property type="match status" value="1"/>
</dbReference>
<dbReference type="Gene3D" id="3.90.1310.10">
    <property type="entry name" value="Penicillin-binding protein 2a (Domain 2)"/>
    <property type="match status" value="1"/>
</dbReference>
<dbReference type="InterPro" id="IPR017790">
    <property type="entry name" value="Penicillin-binding_protein_2"/>
</dbReference>
<evidence type="ECO:0000256" key="8">
    <source>
        <dbReference type="ARBA" id="ARBA00022960"/>
    </source>
</evidence>
<keyword evidence="11 13" id="KW-0472">Membrane</keyword>
<dbReference type="GO" id="GO:0071555">
    <property type="term" value="P:cell wall organization"/>
    <property type="evidence" value="ECO:0007669"/>
    <property type="project" value="UniProtKB-KW"/>
</dbReference>
<evidence type="ECO:0000256" key="5">
    <source>
        <dbReference type="ARBA" id="ARBA00022670"/>
    </source>
</evidence>
<keyword evidence="10 13" id="KW-1133">Transmembrane helix</keyword>
<dbReference type="PANTHER" id="PTHR30627">
    <property type="entry name" value="PEPTIDOGLYCAN D,D-TRANSPEPTIDASE"/>
    <property type="match status" value="1"/>
</dbReference>
<reference evidence="16" key="1">
    <citation type="journal article" date="2015" name="Proc. Natl. Acad. Sci. U.S.A.">
        <title>Networks of energetic and metabolic interactions define dynamics in microbial communities.</title>
        <authorList>
            <person name="Embree M."/>
            <person name="Liu J.K."/>
            <person name="Al-Bassam M.M."/>
            <person name="Zengler K."/>
        </authorList>
    </citation>
    <scope>NUCLEOTIDE SEQUENCE</scope>
</reference>
<evidence type="ECO:0000256" key="12">
    <source>
        <dbReference type="ARBA" id="ARBA00023316"/>
    </source>
</evidence>
<dbReference type="GO" id="GO:0008658">
    <property type="term" value="F:penicillin binding"/>
    <property type="evidence" value="ECO:0007669"/>
    <property type="project" value="InterPro"/>
</dbReference>
<evidence type="ECO:0000256" key="7">
    <source>
        <dbReference type="ARBA" id="ARBA00022801"/>
    </source>
</evidence>
<dbReference type="Pfam" id="PF03717">
    <property type="entry name" value="PBP_dimer"/>
    <property type="match status" value="1"/>
</dbReference>
<dbReference type="InterPro" id="IPR001460">
    <property type="entry name" value="PCN-bd_Tpept"/>
</dbReference>
<accession>A0A0W8E2Q6</accession>
<gene>
    <name evidence="16" type="ORF">ASZ90_019722</name>
</gene>
<comment type="caution">
    <text evidence="16">The sequence shown here is derived from an EMBL/GenBank/DDBJ whole genome shotgun (WGS) entry which is preliminary data.</text>
</comment>
<keyword evidence="7" id="KW-0378">Hydrolase</keyword>
<organism evidence="16">
    <name type="scientific">hydrocarbon metagenome</name>
    <dbReference type="NCBI Taxonomy" id="938273"/>
    <lineage>
        <taxon>unclassified sequences</taxon>
        <taxon>metagenomes</taxon>
        <taxon>ecological metagenomes</taxon>
    </lineage>
</organism>
<dbReference type="GO" id="GO:0009002">
    <property type="term" value="F:serine-type D-Ala-D-Ala carboxypeptidase activity"/>
    <property type="evidence" value="ECO:0007669"/>
    <property type="project" value="InterPro"/>
</dbReference>
<keyword evidence="8" id="KW-0133">Cell shape</keyword>
<dbReference type="PANTHER" id="PTHR30627:SF2">
    <property type="entry name" value="PEPTIDOGLYCAN D,D-TRANSPEPTIDASE MRDA"/>
    <property type="match status" value="1"/>
</dbReference>
<keyword evidence="5" id="KW-0645">Protease</keyword>
<dbReference type="GO" id="GO:0071972">
    <property type="term" value="F:peptidoglycan L,D-transpeptidase activity"/>
    <property type="evidence" value="ECO:0007669"/>
    <property type="project" value="TreeGrafter"/>
</dbReference>
<feature type="transmembrane region" description="Helical" evidence="13">
    <location>
        <begin position="12"/>
        <end position="34"/>
    </location>
</feature>
<evidence type="ECO:0000259" key="15">
    <source>
        <dbReference type="Pfam" id="PF03717"/>
    </source>
</evidence>
<dbReference type="SUPFAM" id="SSF56519">
    <property type="entry name" value="Penicillin binding protein dimerisation domain"/>
    <property type="match status" value="1"/>
</dbReference>
<keyword evidence="6 13" id="KW-0812">Transmembrane</keyword>
<evidence type="ECO:0000259" key="14">
    <source>
        <dbReference type="Pfam" id="PF00905"/>
    </source>
</evidence>
<dbReference type="GO" id="GO:0009252">
    <property type="term" value="P:peptidoglycan biosynthetic process"/>
    <property type="evidence" value="ECO:0007669"/>
    <property type="project" value="UniProtKB-KW"/>
</dbReference>
<keyword evidence="9" id="KW-0573">Peptidoglycan synthesis</keyword>
<dbReference type="InterPro" id="IPR050515">
    <property type="entry name" value="Beta-lactam/transpept"/>
</dbReference>
<comment type="subcellular location">
    <subcellularLocation>
        <location evidence="2">Cell membrane</location>
    </subcellularLocation>
    <subcellularLocation>
        <location evidence="1">Membrane</location>
        <topology evidence="1">Single-pass membrane protein</topology>
    </subcellularLocation>
</comment>
<dbReference type="GO" id="GO:0008360">
    <property type="term" value="P:regulation of cell shape"/>
    <property type="evidence" value="ECO:0007669"/>
    <property type="project" value="UniProtKB-KW"/>
</dbReference>
<protein>
    <submittedName>
        <fullName evidence="16">Penicillin-binding protein 2 (Pbp-2)</fullName>
    </submittedName>
</protein>
<dbReference type="InterPro" id="IPR012338">
    <property type="entry name" value="Beta-lactam/transpept-like"/>
</dbReference>
<evidence type="ECO:0000256" key="2">
    <source>
        <dbReference type="ARBA" id="ARBA00004236"/>
    </source>
</evidence>
<keyword evidence="12" id="KW-0961">Cell wall biogenesis/degradation</keyword>
<evidence type="ECO:0000256" key="9">
    <source>
        <dbReference type="ARBA" id="ARBA00022984"/>
    </source>
</evidence>
<evidence type="ECO:0000256" key="4">
    <source>
        <dbReference type="ARBA" id="ARBA00022519"/>
    </source>
</evidence>
<dbReference type="NCBIfam" id="TIGR03423">
    <property type="entry name" value="pbp2_mrdA"/>
    <property type="match status" value="1"/>
</dbReference>
<dbReference type="GO" id="GO:0005886">
    <property type="term" value="C:plasma membrane"/>
    <property type="evidence" value="ECO:0007669"/>
    <property type="project" value="UniProtKB-SubCell"/>
</dbReference>
<feature type="domain" description="Penicillin-binding protein transpeptidase" evidence="14">
    <location>
        <begin position="272"/>
        <end position="662"/>
    </location>
</feature>
<dbReference type="Gene3D" id="3.40.710.10">
    <property type="entry name" value="DD-peptidase/beta-lactamase superfamily"/>
    <property type="match status" value="1"/>
</dbReference>
<keyword evidence="3" id="KW-1003">Cell membrane</keyword>
<evidence type="ECO:0000256" key="13">
    <source>
        <dbReference type="SAM" id="Phobius"/>
    </source>
</evidence>
<evidence type="ECO:0000313" key="16">
    <source>
        <dbReference type="EMBL" id="KUG02944.1"/>
    </source>
</evidence>
<dbReference type="GO" id="GO:0006508">
    <property type="term" value="P:proteolysis"/>
    <property type="evidence" value="ECO:0007669"/>
    <property type="project" value="UniProtKB-KW"/>
</dbReference>
<name>A0A0W8E2Q6_9ZZZZ</name>
<proteinExistence type="predicted"/>
<evidence type="ECO:0000256" key="6">
    <source>
        <dbReference type="ARBA" id="ARBA00022692"/>
    </source>
</evidence>
<dbReference type="SUPFAM" id="SSF56601">
    <property type="entry name" value="beta-lactamase/transpeptidase-like"/>
    <property type="match status" value="1"/>
</dbReference>
<evidence type="ECO:0000256" key="10">
    <source>
        <dbReference type="ARBA" id="ARBA00022989"/>
    </source>
</evidence>
<sequence length="689" mass="77702">MKAEELDKKLKVYTYIVILLLTLLGVRLAVVQLFNNETYQTQAKENRIRLLPIKAPRGEIYASNGEVLATNEIVYSLSLSYLGLSKQETVIDNLLIILEDYYPEITREYIEEKVELQKYRLYEPITLIHDISWDLVVKLEENRQTLPGVSIVVEPLRSYPRAELAGHILGYIHSIDEDELQNSEDAEYSINSLIGKSGIEKQYESVLKGSDGARSVEVDAQGRPIRDLVTLEPKQGNNLYLTLDMELQQVLQKSMENTLNQLQKKYPKAKVGSAVVINVKTGEILAMTSSPFMYPDDWKGNISSKRAEYYFPQTEAYDPLQPGAITNRSTQATYPPGSTFKMITGMAALDKEVVNPLKDYVKCSGNYWIAPFIRCWSVHGNVNYYAALAGSCNVYFQEMGRRAGQEEIIRVAREFGLGSRTGIDLPYESKGLLPTPEWKNEINALLIDKKYSRLRQELDDKYNDLLNGVVDEEEINRLHKKKENEKIKLEAQYKIDYNFDTTWQAYDTFNMAMGQGYNDYTVLQMANYVAAIANGGYLMQPYLLSKIVSQNGEIIEKLEPQIMNETDVNPSTISETKRAMLAVSQPGGTAHFLFYDFPEQIGVGAKTGTAQTGRAGDDALKEFHGVFVAFAPFDDPEIAFAGVVEYGYSGGESAGLVCRDVFKHYFGISNYLETEKSKKTGMESNRAGE</sequence>
<dbReference type="AlphaFoldDB" id="A0A0W8E2Q6"/>
<dbReference type="InterPro" id="IPR005311">
    <property type="entry name" value="PBP_dimer"/>
</dbReference>
<feature type="domain" description="Penicillin-binding protein dimerisation" evidence="15">
    <location>
        <begin position="53"/>
        <end position="227"/>
    </location>
</feature>
<evidence type="ECO:0000256" key="1">
    <source>
        <dbReference type="ARBA" id="ARBA00004167"/>
    </source>
</evidence>